<accession>A0A3Q0J6M4</accession>
<organism evidence="3 4">
    <name type="scientific">Diaphorina citri</name>
    <name type="common">Asian citrus psyllid</name>
    <dbReference type="NCBI Taxonomy" id="121845"/>
    <lineage>
        <taxon>Eukaryota</taxon>
        <taxon>Metazoa</taxon>
        <taxon>Ecdysozoa</taxon>
        <taxon>Arthropoda</taxon>
        <taxon>Hexapoda</taxon>
        <taxon>Insecta</taxon>
        <taxon>Pterygota</taxon>
        <taxon>Neoptera</taxon>
        <taxon>Paraneoptera</taxon>
        <taxon>Hemiptera</taxon>
        <taxon>Sternorrhyncha</taxon>
        <taxon>Psylloidea</taxon>
        <taxon>Psyllidae</taxon>
        <taxon>Diaphorininae</taxon>
        <taxon>Diaphorina</taxon>
    </lineage>
</organism>
<protein>
    <submittedName>
        <fullName evidence="4">Cationic amino acid transporter 4-like</fullName>
    </submittedName>
</protein>
<keyword evidence="1" id="KW-0812">Transmembrane</keyword>
<evidence type="ECO:0000313" key="4">
    <source>
        <dbReference type="RefSeq" id="XP_026682355.1"/>
    </source>
</evidence>
<dbReference type="STRING" id="121845.A0A3Q0J6M4"/>
<evidence type="ECO:0000313" key="3">
    <source>
        <dbReference type="Proteomes" id="UP000079169"/>
    </source>
</evidence>
<sequence>MCLLDFGTWVRFVVWLIMGIITYFSYSIRHSTENHNKLLSTSHDSFVSNYSSFGSKARD</sequence>
<dbReference type="PaxDb" id="121845-A0A3Q0J6M4"/>
<evidence type="ECO:0000259" key="2">
    <source>
        <dbReference type="Pfam" id="PF13906"/>
    </source>
</evidence>
<dbReference type="KEGG" id="dci:113469104"/>
<dbReference type="RefSeq" id="XP_026682355.1">
    <property type="nucleotide sequence ID" value="XM_026826554.1"/>
</dbReference>
<keyword evidence="1" id="KW-1133">Transmembrane helix</keyword>
<name>A0A3Q0J6M4_DIACI</name>
<feature type="transmembrane region" description="Helical" evidence="1">
    <location>
        <begin position="6"/>
        <end position="26"/>
    </location>
</feature>
<gene>
    <name evidence="4" type="primary">LOC113469104</name>
</gene>
<dbReference type="Proteomes" id="UP000079169">
    <property type="component" value="Unplaced"/>
</dbReference>
<dbReference type="AlphaFoldDB" id="A0A3Q0J6M4"/>
<dbReference type="GeneID" id="113469104"/>
<keyword evidence="1" id="KW-0472">Membrane</keyword>
<dbReference type="Pfam" id="PF13906">
    <property type="entry name" value="AA_permease_C"/>
    <property type="match status" value="1"/>
</dbReference>
<reference evidence="4" key="1">
    <citation type="submission" date="2025-08" db="UniProtKB">
        <authorList>
            <consortium name="RefSeq"/>
        </authorList>
    </citation>
    <scope>IDENTIFICATION</scope>
</reference>
<evidence type="ECO:0000256" key="1">
    <source>
        <dbReference type="SAM" id="Phobius"/>
    </source>
</evidence>
<feature type="domain" description="Cationic amino acid transporter C-terminal" evidence="2">
    <location>
        <begin position="1"/>
        <end position="31"/>
    </location>
</feature>
<proteinExistence type="predicted"/>
<dbReference type="InterPro" id="IPR029485">
    <property type="entry name" value="CAT_C"/>
</dbReference>
<keyword evidence="3" id="KW-1185">Reference proteome</keyword>